<organism evidence="1 2">
    <name type="scientific">Passalora fulva</name>
    <name type="common">Tomato leaf mold</name>
    <name type="synonym">Cladosporium fulvum</name>
    <dbReference type="NCBI Taxonomy" id="5499"/>
    <lineage>
        <taxon>Eukaryota</taxon>
        <taxon>Fungi</taxon>
        <taxon>Dikarya</taxon>
        <taxon>Ascomycota</taxon>
        <taxon>Pezizomycotina</taxon>
        <taxon>Dothideomycetes</taxon>
        <taxon>Dothideomycetidae</taxon>
        <taxon>Mycosphaerellales</taxon>
        <taxon>Mycosphaerellaceae</taxon>
        <taxon>Fulvia</taxon>
    </lineage>
</organism>
<gene>
    <name evidence="1" type="ORF">CLAFUR5_11726</name>
</gene>
<name>A0A9Q8PII4_PASFU</name>
<evidence type="ECO:0000313" key="2">
    <source>
        <dbReference type="Proteomes" id="UP000756132"/>
    </source>
</evidence>
<accession>A0A9Q8PII4</accession>
<dbReference type="AlphaFoldDB" id="A0A9Q8PII4"/>
<dbReference type="RefSeq" id="XP_047767439.1">
    <property type="nucleotide sequence ID" value="XM_047910874.1"/>
</dbReference>
<proteinExistence type="predicted"/>
<evidence type="ECO:0000313" key="1">
    <source>
        <dbReference type="EMBL" id="UJO23073.1"/>
    </source>
</evidence>
<keyword evidence="2" id="KW-1185">Reference proteome</keyword>
<dbReference type="Proteomes" id="UP000756132">
    <property type="component" value="Chromosome 10"/>
</dbReference>
<dbReference type="OrthoDB" id="3650757at2759"/>
<dbReference type="GeneID" id="71991604"/>
<evidence type="ECO:0008006" key="3">
    <source>
        <dbReference type="Google" id="ProtNLM"/>
    </source>
</evidence>
<sequence>MSNPTPPATALLLSLPAELRNEIYDLVFAPEPVYLCGATNIYSHQRTKHINLLQSQPPNYALLLTCRQIYLEAMQLYSDGYRAYQTPFAARDRKITALKERRARGVFWD</sequence>
<dbReference type="EMBL" id="CP090172">
    <property type="protein sequence ID" value="UJO23073.1"/>
    <property type="molecule type" value="Genomic_DNA"/>
</dbReference>
<reference evidence="1" key="2">
    <citation type="journal article" date="2022" name="Microb. Genom.">
        <title>A chromosome-scale genome assembly of the tomato pathogen Cladosporium fulvum reveals a compartmentalized genome architecture and the presence of a dispensable chromosome.</title>
        <authorList>
            <person name="Zaccaron A.Z."/>
            <person name="Chen L.H."/>
            <person name="Samaras A."/>
            <person name="Stergiopoulos I."/>
        </authorList>
    </citation>
    <scope>NUCLEOTIDE SEQUENCE</scope>
    <source>
        <strain evidence="1">Race5_Kim</strain>
    </source>
</reference>
<dbReference type="KEGG" id="ffu:CLAFUR5_11726"/>
<protein>
    <recommendedName>
        <fullName evidence="3">F-box domain-containing protein</fullName>
    </recommendedName>
</protein>
<dbReference type="PANTHER" id="PTHR38790">
    <property type="entry name" value="2EXR DOMAIN-CONTAINING PROTEIN-RELATED"/>
    <property type="match status" value="1"/>
</dbReference>
<reference evidence="1" key="1">
    <citation type="submission" date="2021-12" db="EMBL/GenBank/DDBJ databases">
        <authorList>
            <person name="Zaccaron A."/>
            <person name="Stergiopoulos I."/>
        </authorList>
    </citation>
    <scope>NUCLEOTIDE SEQUENCE</scope>
    <source>
        <strain evidence="1">Race5_Kim</strain>
    </source>
</reference>